<evidence type="ECO:0000313" key="5">
    <source>
        <dbReference type="Proteomes" id="UP000008063"/>
    </source>
</evidence>
<dbReference type="Pfam" id="PF13359">
    <property type="entry name" value="DDE_Tnp_4"/>
    <property type="match status" value="1"/>
</dbReference>
<feature type="domain" description="DDE Tnp4" evidence="3">
    <location>
        <begin position="14"/>
        <end position="151"/>
    </location>
</feature>
<reference evidence="5" key="1">
    <citation type="journal article" date="2011" name="Science">
        <title>The plant cell wall-decomposing machinery underlies the functional diversity of forest fungi.</title>
        <authorList>
            <person name="Eastwood D.C."/>
            <person name="Floudas D."/>
            <person name="Binder M."/>
            <person name="Majcherczyk A."/>
            <person name="Schneider P."/>
            <person name="Aerts A."/>
            <person name="Asiegbu F.O."/>
            <person name="Baker S.E."/>
            <person name="Barry K."/>
            <person name="Bendiksby M."/>
            <person name="Blumentritt M."/>
            <person name="Coutinho P.M."/>
            <person name="Cullen D."/>
            <person name="de Vries R.P."/>
            <person name="Gathman A."/>
            <person name="Goodell B."/>
            <person name="Henrissat B."/>
            <person name="Ihrmark K."/>
            <person name="Kauserud H."/>
            <person name="Kohler A."/>
            <person name="LaButti K."/>
            <person name="Lapidus A."/>
            <person name="Lavin J.L."/>
            <person name="Lee Y.-H."/>
            <person name="Lindquist E."/>
            <person name="Lilly W."/>
            <person name="Lucas S."/>
            <person name="Morin E."/>
            <person name="Murat C."/>
            <person name="Oguiza J.A."/>
            <person name="Park J."/>
            <person name="Pisabarro A.G."/>
            <person name="Riley R."/>
            <person name="Rosling A."/>
            <person name="Salamov A."/>
            <person name="Schmidt O."/>
            <person name="Schmutz J."/>
            <person name="Skrede I."/>
            <person name="Stenlid J."/>
            <person name="Wiebenga A."/>
            <person name="Xie X."/>
            <person name="Kuees U."/>
            <person name="Hibbett D.S."/>
            <person name="Hoffmeister D."/>
            <person name="Hoegberg N."/>
            <person name="Martin F."/>
            <person name="Grigoriev I.V."/>
            <person name="Watkinson S.C."/>
        </authorList>
    </citation>
    <scope>NUCLEOTIDE SEQUENCE [LARGE SCALE GENOMIC DNA]</scope>
    <source>
        <strain evidence="5">strain S7.3</strain>
    </source>
</reference>
<dbReference type="EMBL" id="GL945474">
    <property type="protein sequence ID" value="EGO04952.1"/>
    <property type="molecule type" value="Genomic_DNA"/>
</dbReference>
<dbReference type="Proteomes" id="UP000008063">
    <property type="component" value="Unassembled WGS sequence"/>
</dbReference>
<comment type="cofactor">
    <cofactor evidence="1">
        <name>a divalent metal cation</name>
        <dbReference type="ChEBI" id="CHEBI:60240"/>
    </cofactor>
</comment>
<dbReference type="GO" id="GO:0046872">
    <property type="term" value="F:metal ion binding"/>
    <property type="evidence" value="ECO:0007669"/>
    <property type="project" value="UniProtKB-KW"/>
</dbReference>
<keyword evidence="2" id="KW-0479">Metal-binding</keyword>
<accession>F8PH56</accession>
<evidence type="ECO:0000259" key="3">
    <source>
        <dbReference type="Pfam" id="PF13359"/>
    </source>
</evidence>
<dbReference type="HOGENOM" id="CLU_018552_1_1_1"/>
<evidence type="ECO:0000256" key="2">
    <source>
        <dbReference type="ARBA" id="ARBA00022723"/>
    </source>
</evidence>
<dbReference type="OrthoDB" id="2649667at2759"/>
<dbReference type="STRING" id="936435.F8PH56"/>
<protein>
    <recommendedName>
        <fullName evidence="3">DDE Tnp4 domain-containing protein</fullName>
    </recommendedName>
</protein>
<evidence type="ECO:0000313" key="4">
    <source>
        <dbReference type="EMBL" id="EGO04952.1"/>
    </source>
</evidence>
<feature type="non-terminal residue" evidence="4">
    <location>
        <position position="1"/>
    </location>
</feature>
<dbReference type="OMA" id="CAIAWIK"/>
<gene>
    <name evidence="4" type="ORF">SERLA73DRAFT_35912</name>
</gene>
<keyword evidence="5" id="KW-1185">Reference proteome</keyword>
<proteinExistence type="predicted"/>
<name>F8PH56_SERL3</name>
<evidence type="ECO:0000256" key="1">
    <source>
        <dbReference type="ARBA" id="ARBA00001968"/>
    </source>
</evidence>
<dbReference type="AlphaFoldDB" id="F8PH56"/>
<sequence length="157" mass="17880">GWLCADGSGFNLYQKPGFYGEGYFDRKSRYSISFQIVVSPHNLRIYDYSTGHAGSTHDASALCDTRIYNKHQTLFGPIEWIWADSAYPSKKWCVVPFKKSLGGKIIHNQKHAFAALKGCFQSLKDLRININDTNGHRFAMAWIKCCLILHNMIISIE</sequence>
<dbReference type="InParanoid" id="F8PH56"/>
<organism evidence="5">
    <name type="scientific">Serpula lacrymans var. lacrymans (strain S7.3)</name>
    <name type="common">Dry rot fungus</name>
    <dbReference type="NCBI Taxonomy" id="936435"/>
    <lineage>
        <taxon>Eukaryota</taxon>
        <taxon>Fungi</taxon>
        <taxon>Dikarya</taxon>
        <taxon>Basidiomycota</taxon>
        <taxon>Agaricomycotina</taxon>
        <taxon>Agaricomycetes</taxon>
        <taxon>Agaricomycetidae</taxon>
        <taxon>Boletales</taxon>
        <taxon>Coniophorineae</taxon>
        <taxon>Serpulaceae</taxon>
        <taxon>Serpula</taxon>
    </lineage>
</organism>
<dbReference type="InterPro" id="IPR027806">
    <property type="entry name" value="HARBI1_dom"/>
</dbReference>
<feature type="non-terminal residue" evidence="4">
    <location>
        <position position="157"/>
    </location>
</feature>